<feature type="compositionally biased region" description="Basic residues" evidence="4">
    <location>
        <begin position="304"/>
        <end position="313"/>
    </location>
</feature>
<dbReference type="FunFam" id="1.10.510.10:FF:000518">
    <property type="entry name" value="serine/threonine-protein kinase 31 isoform X1"/>
    <property type="match status" value="1"/>
</dbReference>
<evidence type="ECO:0000313" key="7">
    <source>
        <dbReference type="EMBL" id="CAI5788558.1"/>
    </source>
</evidence>
<organism evidence="7 8">
    <name type="scientific">Podarcis lilfordi</name>
    <name type="common">Lilford's wall lizard</name>
    <dbReference type="NCBI Taxonomy" id="74358"/>
    <lineage>
        <taxon>Eukaryota</taxon>
        <taxon>Metazoa</taxon>
        <taxon>Chordata</taxon>
        <taxon>Craniata</taxon>
        <taxon>Vertebrata</taxon>
        <taxon>Euteleostomi</taxon>
        <taxon>Lepidosauria</taxon>
        <taxon>Squamata</taxon>
        <taxon>Bifurcata</taxon>
        <taxon>Unidentata</taxon>
        <taxon>Episquamata</taxon>
        <taxon>Laterata</taxon>
        <taxon>Lacertibaenia</taxon>
        <taxon>Lacertidae</taxon>
        <taxon>Podarcis</taxon>
    </lineage>
</organism>
<feature type="region of interest" description="Disordered" evidence="4">
    <location>
        <begin position="298"/>
        <end position="318"/>
    </location>
</feature>
<dbReference type="InterPro" id="IPR035437">
    <property type="entry name" value="SNase_OB-fold_sf"/>
</dbReference>
<feature type="coiled-coil region" evidence="3">
    <location>
        <begin position="594"/>
        <end position="642"/>
    </location>
</feature>
<dbReference type="SMART" id="SM00333">
    <property type="entry name" value="TUDOR"/>
    <property type="match status" value="1"/>
</dbReference>
<feature type="domain" description="Tudor" evidence="6">
    <location>
        <begin position="370"/>
        <end position="429"/>
    </location>
</feature>
<dbReference type="InterPro" id="IPR000719">
    <property type="entry name" value="Prot_kinase_dom"/>
</dbReference>
<dbReference type="PROSITE" id="PS50011">
    <property type="entry name" value="PROTEIN_KINASE_DOM"/>
    <property type="match status" value="1"/>
</dbReference>
<dbReference type="GO" id="GO:0005524">
    <property type="term" value="F:ATP binding"/>
    <property type="evidence" value="ECO:0007669"/>
    <property type="project" value="InterPro"/>
</dbReference>
<feature type="domain" description="Protein kinase" evidence="5">
    <location>
        <begin position="1007"/>
        <end position="1276"/>
    </location>
</feature>
<dbReference type="Pfam" id="PF00069">
    <property type="entry name" value="Pkinase"/>
    <property type="match status" value="1"/>
</dbReference>
<reference evidence="7" key="1">
    <citation type="submission" date="2022-12" db="EMBL/GenBank/DDBJ databases">
        <authorList>
            <person name="Alioto T."/>
            <person name="Alioto T."/>
            <person name="Gomez Garrido J."/>
        </authorList>
    </citation>
    <scope>NUCLEOTIDE SEQUENCE</scope>
</reference>
<dbReference type="SUPFAM" id="SSF56112">
    <property type="entry name" value="Protein kinase-like (PK-like)"/>
    <property type="match status" value="1"/>
</dbReference>
<name>A0AA35PK81_9SAUR</name>
<dbReference type="CDD" id="cd20430">
    <property type="entry name" value="Tudor_TDRD8"/>
    <property type="match status" value="1"/>
</dbReference>
<proteinExistence type="inferred from homology"/>
<accession>A0AA35PK81</accession>
<dbReference type="Gene3D" id="2.30.30.140">
    <property type="match status" value="1"/>
</dbReference>
<dbReference type="SUPFAM" id="SSF63748">
    <property type="entry name" value="Tudor/PWWP/MBT"/>
    <property type="match status" value="1"/>
</dbReference>
<dbReference type="Proteomes" id="UP001178461">
    <property type="component" value="Chromosome 12"/>
</dbReference>
<dbReference type="InterPro" id="IPR047383">
    <property type="entry name" value="Tudor_TDRD8"/>
</dbReference>
<dbReference type="PANTHER" id="PTHR31214:SF2">
    <property type="entry name" value="PROTEIN FAM221A"/>
    <property type="match status" value="1"/>
</dbReference>
<gene>
    <name evidence="7" type="ORF">PODLI_1B001688</name>
</gene>
<evidence type="ECO:0000256" key="3">
    <source>
        <dbReference type="SAM" id="Coils"/>
    </source>
</evidence>
<keyword evidence="3" id="KW-0175">Coiled coil</keyword>
<evidence type="ECO:0000256" key="4">
    <source>
        <dbReference type="SAM" id="MobiDB-lite"/>
    </source>
</evidence>
<evidence type="ECO:0000256" key="1">
    <source>
        <dbReference type="ARBA" id="ARBA00011026"/>
    </source>
</evidence>
<dbReference type="Pfam" id="PF14753">
    <property type="entry name" value="FAM221"/>
    <property type="match status" value="1"/>
</dbReference>
<dbReference type="InterPro" id="IPR002999">
    <property type="entry name" value="Tudor"/>
</dbReference>
<keyword evidence="7" id="KW-0808">Transferase</keyword>
<sequence length="1323" mass="150208">MERLTLQPGAAAAIDEYLEYKRIVGEDDGGKLFTPEEYEKYKKKMLPIRLQNRLFVSWRSPTGMDCKLVGPETPCFCTHRYKQHKTDFEEIPKERPISLPCRVGRCPCKSYNFIPLNGTQPIRCRCKHFADQHSAAPGFPCNTCSKCSGFHSCFTCGCGQPTYAHETVVETKEERLAQGKPVGQDVPYAAMGGLTGFSSLAEGYMRLDDSGIGAPSIEFLESPVTNMDHPFLKALQGPSSSTQGRPQLTDGGASTAMQVASLRKPDEDDMAYFERQYQERLKQEKAAAKQKGKRLVRSWTGRESKRRRRRLRATRSADMEEDSGYNKVVSCHVEDAITFWAQDINRHSDILKTSRSLAEICPLASPVFGNPDLTRIYGGCFSEDKCWYRCKVLKVINIEKCQVLYIDYGNSEVLNRSEIVEIPENLQFPSVAKKYRLWGLQISANQDLNHFDQARRFLHSLIFEKEIKTRIKATYQDGTIVAEAECGLLDIGEEMAKKGFAERCKSPVNSNSCDTKMDSSLCQSRNANSPAPVWSSRASSPLSNRVGMGFGDNPPLNGRNEKNGANHVPFIKEKMVTCDFRRVSNISLEKIKQDQKMIEENEKLKAEKEALRVKNEDLLHQCEELESTVKKLTCDLEEEKRYKETFEVLENALSTYIGTTVGNLADKFEKLKEARQVSLNARFGEDLSKAIKVVTEGCLAAPLSLEKLEKIWIDYNAFQEEICACKCVDEVQSLIQRRNEVQQNLYSTVQEYIMEVDDLPLSERLETLQKLQDSLEVVYGQVYEVESSEGAFEKFAEWKNIKLEEFSSVRNATDASLQNLVTCFSRIIQFFDMTSGILLKFEDVGDNMDEVLKNAELNISQELSIFLTELDEADKKIILNVYSEVMQKINQESNLLSVIYHKYLDSIEFKKQIVEWLETSPNVDVLLQIKKRVKKLKAQLRWKLVEKNNLEESDDDSEPKMAKIKEEITGLRNNVFEEIYKEQEEYEKLNHLVQKWFPELPLLHPEAGILQYMNSGGLLTVSLERDLLDAEPMRELSTKRPLVCSEVQGQKVLLKGYAVDMNTEAEVIERAAKYHRLWRELKEESGLMQLMFLFLCKSDPLAYLMVPYYAEASLGILQTTAPLNPEETLKVMKGVARGLHTLHKAGIIHGSLHKNNVFAVNREQGIVGDFDFTKSVSQRASMNSVLLNGLNLISPEVRQGQPPSPASDMYAFGCLLYWLVLGKQEFKIKRDGTPEVDGHYMDTQVKSLLTKLLCFNNRMTSEEVLNDDCFLLHEVIPVSVESEPTEPGNGEATTENEVVLPAIKNYVTKPFPDNMETNSDACV</sequence>
<dbReference type="PROSITE" id="PS50304">
    <property type="entry name" value="TUDOR"/>
    <property type="match status" value="1"/>
</dbReference>
<dbReference type="InterPro" id="IPR011009">
    <property type="entry name" value="Kinase-like_dom_sf"/>
</dbReference>
<dbReference type="SMART" id="SM00220">
    <property type="entry name" value="S_TKc"/>
    <property type="match status" value="1"/>
</dbReference>
<keyword evidence="7" id="KW-0418">Kinase</keyword>
<protein>
    <recommendedName>
        <fullName evidence="2">Protein FAM221A</fullName>
    </recommendedName>
</protein>
<dbReference type="Pfam" id="PF00567">
    <property type="entry name" value="TUDOR"/>
    <property type="match status" value="1"/>
</dbReference>
<dbReference type="GO" id="GO:0004672">
    <property type="term" value="F:protein kinase activity"/>
    <property type="evidence" value="ECO:0007669"/>
    <property type="project" value="InterPro"/>
</dbReference>
<dbReference type="InterPro" id="IPR026755">
    <property type="entry name" value="Fam221a/b"/>
</dbReference>
<dbReference type="EMBL" id="OX395137">
    <property type="protein sequence ID" value="CAI5788558.1"/>
    <property type="molecule type" value="Genomic_DNA"/>
</dbReference>
<comment type="similarity">
    <text evidence="1">Belongs to the FAM221 family.</text>
</comment>
<dbReference type="Gene3D" id="2.40.50.90">
    <property type="match status" value="1"/>
</dbReference>
<evidence type="ECO:0000313" key="8">
    <source>
        <dbReference type="Proteomes" id="UP001178461"/>
    </source>
</evidence>
<dbReference type="SUPFAM" id="SSF50199">
    <property type="entry name" value="Staphylococcal nuclease"/>
    <property type="match status" value="1"/>
</dbReference>
<dbReference type="PANTHER" id="PTHR31214">
    <property type="entry name" value="PROTEIN FAM221A-RELATED"/>
    <property type="match status" value="1"/>
</dbReference>
<dbReference type="FunFam" id="2.30.30.140:FF:000018">
    <property type="entry name" value="Serine/threonine-protein kinase 31"/>
    <property type="match status" value="1"/>
</dbReference>
<evidence type="ECO:0000259" key="5">
    <source>
        <dbReference type="PROSITE" id="PS50011"/>
    </source>
</evidence>
<dbReference type="Gene3D" id="1.10.510.10">
    <property type="entry name" value="Transferase(Phosphotransferase) domain 1"/>
    <property type="match status" value="1"/>
</dbReference>
<keyword evidence="8" id="KW-1185">Reference proteome</keyword>
<evidence type="ECO:0000256" key="2">
    <source>
        <dbReference type="ARBA" id="ARBA00039630"/>
    </source>
</evidence>
<evidence type="ECO:0000259" key="6">
    <source>
        <dbReference type="PROSITE" id="PS50304"/>
    </source>
</evidence>